<evidence type="ECO:0000313" key="9">
    <source>
        <dbReference type="EMBL" id="KAK6297809.1"/>
    </source>
</evidence>
<dbReference type="Gene3D" id="1.20.1070.10">
    <property type="entry name" value="Rhodopsin 7-helix transmembrane proteins"/>
    <property type="match status" value="1"/>
</dbReference>
<feature type="transmembrane region" description="Helical" evidence="6">
    <location>
        <begin position="645"/>
        <end position="667"/>
    </location>
</feature>
<evidence type="ECO:0000259" key="8">
    <source>
        <dbReference type="PROSITE" id="PS50261"/>
    </source>
</evidence>
<feature type="transmembrane region" description="Helical" evidence="6">
    <location>
        <begin position="553"/>
        <end position="571"/>
    </location>
</feature>
<feature type="transmembrane region" description="Helical" evidence="6">
    <location>
        <begin position="722"/>
        <end position="741"/>
    </location>
</feature>
<feature type="transmembrane region" description="Helical" evidence="6">
    <location>
        <begin position="591"/>
        <end position="613"/>
    </location>
</feature>
<comment type="caution">
    <text evidence="9">The sequence shown here is derived from an EMBL/GenBank/DDBJ whole genome shotgun (WGS) entry which is preliminary data.</text>
</comment>
<comment type="subcellular location">
    <subcellularLocation>
        <location evidence="1">Membrane</location>
        <topology evidence="1">Multi-pass membrane protein</topology>
    </subcellularLocation>
</comment>
<dbReference type="InterPro" id="IPR000832">
    <property type="entry name" value="GPCR_2_secretin-like"/>
</dbReference>
<dbReference type="GO" id="GO:0004930">
    <property type="term" value="F:G protein-coupled receptor activity"/>
    <property type="evidence" value="ECO:0007669"/>
    <property type="project" value="InterPro"/>
</dbReference>
<dbReference type="Pfam" id="PF00002">
    <property type="entry name" value="7tm_2"/>
    <property type="match status" value="1"/>
</dbReference>
<proteinExistence type="predicted"/>
<dbReference type="PANTHER" id="PTHR12011:SF474">
    <property type="entry name" value="ADHESION G PROTEIN-COUPLED RECEPTOR G11-RELATED"/>
    <property type="match status" value="1"/>
</dbReference>
<keyword evidence="3 6" id="KW-1133">Transmembrane helix</keyword>
<dbReference type="GO" id="GO:0005886">
    <property type="term" value="C:plasma membrane"/>
    <property type="evidence" value="ECO:0007669"/>
    <property type="project" value="TreeGrafter"/>
</dbReference>
<dbReference type="AlphaFoldDB" id="A0AAN8KYW3"/>
<dbReference type="InterPro" id="IPR057244">
    <property type="entry name" value="GAIN_B"/>
</dbReference>
<keyword evidence="10" id="KW-1185">Reference proteome</keyword>
<evidence type="ECO:0000259" key="7">
    <source>
        <dbReference type="PROSITE" id="PS50221"/>
    </source>
</evidence>
<feature type="transmembrane region" description="Helical" evidence="6">
    <location>
        <begin position="521"/>
        <end position="541"/>
    </location>
</feature>
<feature type="domain" description="GAIN-B" evidence="7">
    <location>
        <begin position="326"/>
        <end position="476"/>
    </location>
</feature>
<dbReference type="Gene3D" id="2.60.220.50">
    <property type="match status" value="1"/>
</dbReference>
<accession>A0AAN8KYW3</accession>
<sequence length="791" mass="88009">MSLAEEKRICSSFPESDEMATLEMSRAPAAISRDVAISELERETAVDTNTMEPKSWATLAFLAILLWIPICPGKKKYKPGHFQQETGDIQSFLTADKTILIVDGGFTGTLKPCCGNGSKTTTTVNQTMWSVSFDTNSTTLQQECKDWGFWMQEVNNSNLLYTSKTYVNNGMGLFLCVMVGRNCSKTLDYVRKNITACRGTCPLIENKTTNCSVSCFNTTTLCNGTAYKQESCKDLFSGAINQDKFIIDATAPKTLCFNCNEPFQDPVEQLYPTATFTTEKGVDIDGEKASKAMNDISSLVKDMNESSASVFMGSVTGVIVKPKEKDIEEVSFGYSSSSSIKIVEDRGKLGAFSRSVSVTKEAFEKAFKLTNGSAFAGVFRFPNMSKDANNSTVLHNEVVAIEMGTIIANLTDHINLNFRNVQKGGAIPSCQSWDGKGSRPNWTDDGCLTFVKGDNITCKCTHLTFFAVLMSPPNQTISDSDLNSLTYITYVGCGMSMFFLGVVLFMHFLLRKSKSNKTTRILIQLFLSMFMLNVTFLSNEWVASLNSPVACQMMAAAMHYSMLSTFTWFAVEAFHLGQQLFKSGAITIPRYIMKVCIAGWVLPSVVVIILFSLGKYGKQSTYTDGGKVMYTCWILDIDVHYIVNIGYYALVFLFTFTTFIVVLRWLFYLKSTKIKTKLGMDQAQQQGTGTKDIVTVMGLCCLLGITWSFAFFAHGVLKVPSYYIFTILNSFQGFFMFLYYYNTSRVIGETTKDDRTSSKCSTLSNTVNTTQENPYVDLGQRHPYQSTNHQS</sequence>
<evidence type="ECO:0000256" key="3">
    <source>
        <dbReference type="ARBA" id="ARBA00022989"/>
    </source>
</evidence>
<feature type="transmembrane region" description="Helical" evidence="6">
    <location>
        <begin position="487"/>
        <end position="509"/>
    </location>
</feature>
<evidence type="ECO:0000313" key="10">
    <source>
        <dbReference type="Proteomes" id="UP001356427"/>
    </source>
</evidence>
<protein>
    <recommendedName>
        <fullName evidence="11">Adhesion G-protein coupled receptor G2-like</fullName>
    </recommendedName>
</protein>
<dbReference type="InterPro" id="IPR000203">
    <property type="entry name" value="GPS"/>
</dbReference>
<organism evidence="9 10">
    <name type="scientific">Coregonus suidteri</name>
    <dbReference type="NCBI Taxonomy" id="861788"/>
    <lineage>
        <taxon>Eukaryota</taxon>
        <taxon>Metazoa</taxon>
        <taxon>Chordata</taxon>
        <taxon>Craniata</taxon>
        <taxon>Vertebrata</taxon>
        <taxon>Euteleostomi</taxon>
        <taxon>Actinopterygii</taxon>
        <taxon>Neopterygii</taxon>
        <taxon>Teleostei</taxon>
        <taxon>Protacanthopterygii</taxon>
        <taxon>Salmoniformes</taxon>
        <taxon>Salmonidae</taxon>
        <taxon>Coregoninae</taxon>
        <taxon>Coregonus</taxon>
    </lineage>
</organism>
<dbReference type="Proteomes" id="UP001356427">
    <property type="component" value="Unassembled WGS sequence"/>
</dbReference>
<dbReference type="InterPro" id="IPR017981">
    <property type="entry name" value="GPCR_2-like_7TM"/>
</dbReference>
<dbReference type="Pfam" id="PF01825">
    <property type="entry name" value="GPS"/>
    <property type="match status" value="1"/>
</dbReference>
<dbReference type="GO" id="GO:0007166">
    <property type="term" value="P:cell surface receptor signaling pathway"/>
    <property type="evidence" value="ECO:0007669"/>
    <property type="project" value="InterPro"/>
</dbReference>
<evidence type="ECO:0000256" key="4">
    <source>
        <dbReference type="ARBA" id="ARBA00023136"/>
    </source>
</evidence>
<keyword evidence="2 6" id="KW-0812">Transmembrane</keyword>
<evidence type="ECO:0000256" key="5">
    <source>
        <dbReference type="ARBA" id="ARBA00023157"/>
    </source>
</evidence>
<name>A0AAN8KYW3_9TELE</name>
<gene>
    <name evidence="9" type="ORF">J4Q44_G00323920</name>
</gene>
<dbReference type="EMBL" id="JAGTTL010000031">
    <property type="protein sequence ID" value="KAK6297809.1"/>
    <property type="molecule type" value="Genomic_DNA"/>
</dbReference>
<evidence type="ECO:0000256" key="6">
    <source>
        <dbReference type="SAM" id="Phobius"/>
    </source>
</evidence>
<dbReference type="SMART" id="SM00303">
    <property type="entry name" value="GPS"/>
    <property type="match status" value="1"/>
</dbReference>
<feature type="domain" description="G-protein coupled receptors family 2 profile 2" evidence="8">
    <location>
        <begin position="485"/>
        <end position="744"/>
    </location>
</feature>
<dbReference type="PRINTS" id="PR00249">
    <property type="entry name" value="GPCRSECRETIN"/>
</dbReference>
<dbReference type="GO" id="GO:0007189">
    <property type="term" value="P:adenylate cyclase-activating G protein-coupled receptor signaling pathway"/>
    <property type="evidence" value="ECO:0007669"/>
    <property type="project" value="TreeGrafter"/>
</dbReference>
<dbReference type="PANTHER" id="PTHR12011">
    <property type="entry name" value="ADHESION G-PROTEIN COUPLED RECEPTOR"/>
    <property type="match status" value="1"/>
</dbReference>
<keyword evidence="5" id="KW-1015">Disulfide bond</keyword>
<reference evidence="9 10" key="1">
    <citation type="submission" date="2021-04" db="EMBL/GenBank/DDBJ databases">
        <authorList>
            <person name="De Guttry C."/>
            <person name="Zahm M."/>
            <person name="Klopp C."/>
            <person name="Cabau C."/>
            <person name="Louis A."/>
            <person name="Berthelot C."/>
            <person name="Parey E."/>
            <person name="Roest Crollius H."/>
            <person name="Montfort J."/>
            <person name="Robinson-Rechavi M."/>
            <person name="Bucao C."/>
            <person name="Bouchez O."/>
            <person name="Gislard M."/>
            <person name="Lluch J."/>
            <person name="Milhes M."/>
            <person name="Lampietro C."/>
            <person name="Lopez Roques C."/>
            <person name="Donnadieu C."/>
            <person name="Braasch I."/>
            <person name="Desvignes T."/>
            <person name="Postlethwait J."/>
            <person name="Bobe J."/>
            <person name="Wedekind C."/>
            <person name="Guiguen Y."/>
        </authorList>
    </citation>
    <scope>NUCLEOTIDE SEQUENCE [LARGE SCALE GENOMIC DNA]</scope>
    <source>
        <strain evidence="9">Cs_M1</strain>
        <tissue evidence="9">Blood</tissue>
    </source>
</reference>
<keyword evidence="4 6" id="KW-0472">Membrane</keyword>
<evidence type="ECO:0008006" key="11">
    <source>
        <dbReference type="Google" id="ProtNLM"/>
    </source>
</evidence>
<dbReference type="PROSITE" id="PS50261">
    <property type="entry name" value="G_PROTEIN_RECEP_F2_4"/>
    <property type="match status" value="1"/>
</dbReference>
<feature type="transmembrane region" description="Helical" evidence="6">
    <location>
        <begin position="693"/>
        <end position="716"/>
    </location>
</feature>
<dbReference type="PROSITE" id="PS50221">
    <property type="entry name" value="GAIN_B"/>
    <property type="match status" value="1"/>
</dbReference>
<evidence type="ECO:0000256" key="2">
    <source>
        <dbReference type="ARBA" id="ARBA00022692"/>
    </source>
</evidence>
<evidence type="ECO:0000256" key="1">
    <source>
        <dbReference type="ARBA" id="ARBA00004141"/>
    </source>
</evidence>
<dbReference type="InterPro" id="IPR046338">
    <property type="entry name" value="GAIN_dom_sf"/>
</dbReference>